<evidence type="ECO:0000313" key="3">
    <source>
        <dbReference type="Proteomes" id="UP001202328"/>
    </source>
</evidence>
<proteinExistence type="predicted"/>
<evidence type="ECO:0000313" key="2">
    <source>
        <dbReference type="EMBL" id="KAI3908746.1"/>
    </source>
</evidence>
<sequence length="65" mass="7129">MQISSRFTEATHETVDGQSNKDRRGRGDASLNIIRSSSGGAFKSLESYTVSESQRKIHGIKATRS</sequence>
<name>A0AAD4SJF7_9MAGN</name>
<evidence type="ECO:0000256" key="1">
    <source>
        <dbReference type="SAM" id="MobiDB-lite"/>
    </source>
</evidence>
<feature type="compositionally biased region" description="Basic and acidic residues" evidence="1">
    <location>
        <begin position="9"/>
        <end position="27"/>
    </location>
</feature>
<dbReference type="EMBL" id="JAJJMB010010439">
    <property type="protein sequence ID" value="KAI3908746.1"/>
    <property type="molecule type" value="Genomic_DNA"/>
</dbReference>
<feature type="non-terminal residue" evidence="2">
    <location>
        <position position="65"/>
    </location>
</feature>
<dbReference type="Proteomes" id="UP001202328">
    <property type="component" value="Unassembled WGS sequence"/>
</dbReference>
<reference evidence="2" key="1">
    <citation type="submission" date="2022-04" db="EMBL/GenBank/DDBJ databases">
        <title>A functionally conserved STORR gene fusion in Papaver species that diverged 16.8 million years ago.</title>
        <authorList>
            <person name="Catania T."/>
        </authorList>
    </citation>
    <scope>NUCLEOTIDE SEQUENCE</scope>
    <source>
        <strain evidence="2">S-188037</strain>
    </source>
</reference>
<feature type="region of interest" description="Disordered" evidence="1">
    <location>
        <begin position="1"/>
        <end position="33"/>
    </location>
</feature>
<protein>
    <submittedName>
        <fullName evidence="2">Uncharacterized protein</fullName>
    </submittedName>
</protein>
<dbReference type="AlphaFoldDB" id="A0AAD4SJF7"/>
<accession>A0AAD4SJF7</accession>
<gene>
    <name evidence="2" type="ORF">MKW98_029296</name>
</gene>
<keyword evidence="3" id="KW-1185">Reference proteome</keyword>
<comment type="caution">
    <text evidence="2">The sequence shown here is derived from an EMBL/GenBank/DDBJ whole genome shotgun (WGS) entry which is preliminary data.</text>
</comment>
<organism evidence="2 3">
    <name type="scientific">Papaver atlanticum</name>
    <dbReference type="NCBI Taxonomy" id="357466"/>
    <lineage>
        <taxon>Eukaryota</taxon>
        <taxon>Viridiplantae</taxon>
        <taxon>Streptophyta</taxon>
        <taxon>Embryophyta</taxon>
        <taxon>Tracheophyta</taxon>
        <taxon>Spermatophyta</taxon>
        <taxon>Magnoliopsida</taxon>
        <taxon>Ranunculales</taxon>
        <taxon>Papaveraceae</taxon>
        <taxon>Papaveroideae</taxon>
        <taxon>Papaver</taxon>
    </lineage>
</organism>